<feature type="transmembrane region" description="Helical" evidence="1">
    <location>
        <begin position="252"/>
        <end position="271"/>
    </location>
</feature>
<dbReference type="Gene3D" id="3.40.50.300">
    <property type="entry name" value="P-loop containing nucleotide triphosphate hydrolases"/>
    <property type="match status" value="1"/>
</dbReference>
<gene>
    <name evidence="3" type="ORF">CIAN88_21970</name>
</gene>
<evidence type="ECO:0000313" key="4">
    <source>
        <dbReference type="Proteomes" id="UP000030008"/>
    </source>
</evidence>
<dbReference type="Proteomes" id="UP000030008">
    <property type="component" value="Unassembled WGS sequence"/>
</dbReference>
<dbReference type="EMBL" id="JQIF01000133">
    <property type="protein sequence ID" value="KGJ51194.1"/>
    <property type="molecule type" value="Genomic_DNA"/>
</dbReference>
<dbReference type="InterPro" id="IPR027417">
    <property type="entry name" value="P-loop_NTPase"/>
</dbReference>
<evidence type="ECO:0000256" key="1">
    <source>
        <dbReference type="SAM" id="Phobius"/>
    </source>
</evidence>
<keyword evidence="1" id="KW-1133">Transmembrane helix</keyword>
<dbReference type="PROSITE" id="PS50893">
    <property type="entry name" value="ABC_TRANSPORTER_2"/>
    <property type="match status" value="1"/>
</dbReference>
<feature type="transmembrane region" description="Helical" evidence="1">
    <location>
        <begin position="683"/>
        <end position="704"/>
    </location>
</feature>
<dbReference type="GO" id="GO:0016887">
    <property type="term" value="F:ATP hydrolysis activity"/>
    <property type="evidence" value="ECO:0007669"/>
    <property type="project" value="InterPro"/>
</dbReference>
<feature type="transmembrane region" description="Helical" evidence="1">
    <location>
        <begin position="744"/>
        <end position="764"/>
    </location>
</feature>
<accession>A0A099HZJ7</accession>
<dbReference type="InterPro" id="IPR003439">
    <property type="entry name" value="ABC_transporter-like_ATP-bd"/>
</dbReference>
<evidence type="ECO:0000259" key="2">
    <source>
        <dbReference type="PROSITE" id="PS50893"/>
    </source>
</evidence>
<keyword evidence="1" id="KW-0812">Transmembrane</keyword>
<reference evidence="3 4" key="1">
    <citation type="submission" date="2014-08" db="EMBL/GenBank/DDBJ databases">
        <title>Clostridium innocuum, an unnegligible vancomycin-resistant pathogen causing extra-intestinal infections.</title>
        <authorList>
            <person name="Feng Y."/>
            <person name="Chiu C.-H."/>
        </authorList>
    </citation>
    <scope>NUCLEOTIDE SEQUENCE [LARGE SCALE GENOMIC DNA]</scope>
    <source>
        <strain evidence="3 4">AN88</strain>
    </source>
</reference>
<organism evidence="3 4">
    <name type="scientific">Clostridium innocuum</name>
    <dbReference type="NCBI Taxonomy" id="1522"/>
    <lineage>
        <taxon>Bacteria</taxon>
        <taxon>Bacillati</taxon>
        <taxon>Bacillota</taxon>
        <taxon>Clostridia</taxon>
        <taxon>Eubacteriales</taxon>
        <taxon>Clostridiaceae</taxon>
        <taxon>Clostridium</taxon>
    </lineage>
</organism>
<feature type="transmembrane region" description="Helical" evidence="1">
    <location>
        <begin position="770"/>
        <end position="793"/>
    </location>
</feature>
<dbReference type="AlphaFoldDB" id="A0A099HZJ7"/>
<name>A0A099HZJ7_CLOIN</name>
<feature type="domain" description="ABC transporter" evidence="2">
    <location>
        <begin position="5"/>
        <end position="231"/>
    </location>
</feature>
<comment type="caution">
    <text evidence="3">The sequence shown here is derived from an EMBL/GenBank/DDBJ whole genome shotgun (WGS) entry which is preliminary data.</text>
</comment>
<keyword evidence="1" id="KW-0472">Membrane</keyword>
<protein>
    <recommendedName>
        <fullName evidence="2">ABC transporter domain-containing protein</fullName>
    </recommendedName>
</protein>
<dbReference type="SUPFAM" id="SSF52540">
    <property type="entry name" value="P-loop containing nucleoside triphosphate hydrolases"/>
    <property type="match status" value="1"/>
</dbReference>
<proteinExistence type="predicted"/>
<dbReference type="GO" id="GO:0005524">
    <property type="term" value="F:ATP binding"/>
    <property type="evidence" value="ECO:0007669"/>
    <property type="project" value="InterPro"/>
</dbReference>
<sequence length="816" mass="93632">MDDMLKLNRITLENTEKTHRMEDVSFHFPDTGFISIHGDDESLMLQLARLLAGLHKPCSGSMVYGEEVMEYFTPQEQCRYRSICTASLFCDFQLLEQRSVLDNIRMSYDEDEQELDNLLRQWGLYGKKETWIEDLDFDDHIRMVLLRILLRHPRVLVVYPPSSPFSTREWGRMFPLLKKLSAGLLVMVVQDENSYPWSDRIIEFEAGYVISDSCGQGSAYPQQPVSKTQFQLQPRIVKRMQTRLHHRFRLKYLLLMLLILTSLILVSTAVFSTTLDVTEIEMLYLKQNDLTSIAIEKHATGSSGEIYEKKYVPMQDADVQTLKKELKGDVFAGYVPVDSNIAIKSSYLTSADSYTIIEMDTVERAGLKKIYGHYPGNIYETAITYQTALNLFSSQYGVQPPEFYLYQAVSWYGFPLTVTGIIAEDQPNSNLSLNMGGYAGSTTGSSSLNSGSLYVYPGFHKQHSNQQQQTFVPSSKRFIDKLTLRSYEVGNLYPIPYANAYYFYDGEQLHLDNDGKNQSMVKEDEVLLDFSMALRLGYRSRYLEGYRDDALPSWDMREADYTSFIKNWIGKTIEVQAYAIDTAPDDSTLMKKTVKIKGFLFPITWDYMEDYLKNEGSILMNKEAVADCMQPNTMIQSVYFHSEKETDMRKALQYLRQHPTYSAFFSRSRLLQFFVVDLKKMSFLLFISGGAAMLLSIALLVHLLQSIMEDGRKEMSIYYMFGENMYTLKGCYVQHILALVRRHTVAGCLMATLVVSVFVLMIYMKLSAAVTILLSLFLPLLVSAGYLLLLTLITHQLVKRTCIVEELFCDEKNGNI</sequence>
<evidence type="ECO:0000313" key="3">
    <source>
        <dbReference type="EMBL" id="KGJ51194.1"/>
    </source>
</evidence>